<organism evidence="2 3">
    <name type="scientific">Pelotomaculum schinkii</name>
    <dbReference type="NCBI Taxonomy" id="78350"/>
    <lineage>
        <taxon>Bacteria</taxon>
        <taxon>Bacillati</taxon>
        <taxon>Bacillota</taxon>
        <taxon>Clostridia</taxon>
        <taxon>Eubacteriales</taxon>
        <taxon>Desulfotomaculaceae</taxon>
        <taxon>Pelotomaculum</taxon>
    </lineage>
</organism>
<feature type="transmembrane region" description="Helical" evidence="1">
    <location>
        <begin position="21"/>
        <end position="44"/>
    </location>
</feature>
<keyword evidence="1" id="KW-1133">Transmembrane helix</keyword>
<sequence>MDGGLRSSRRRVPEDVSPLEGAINIVDAMLVFACGLMLSLVIHWNVDLSRVGERINLNRGQEVTGTPEIRDDLIETQGEGKLYEKMGTVYKDPATGQLFMLTGE</sequence>
<evidence type="ECO:0000313" key="3">
    <source>
        <dbReference type="Proteomes" id="UP000298324"/>
    </source>
</evidence>
<protein>
    <recommendedName>
        <fullName evidence="4">DUF2149 domain-containing protein</fullName>
    </recommendedName>
</protein>
<reference evidence="2 3" key="1">
    <citation type="journal article" date="2018" name="Environ. Microbiol.">
        <title>Novel energy conservation strategies and behaviour of Pelotomaculum schinkii driving syntrophic propionate catabolism.</title>
        <authorList>
            <person name="Hidalgo-Ahumada C.A.P."/>
            <person name="Nobu M.K."/>
            <person name="Narihiro T."/>
            <person name="Tamaki H."/>
            <person name="Liu W.T."/>
            <person name="Kamagata Y."/>
            <person name="Stams A.J.M."/>
            <person name="Imachi H."/>
            <person name="Sousa D.Z."/>
        </authorList>
    </citation>
    <scope>NUCLEOTIDE SEQUENCE [LARGE SCALE GENOMIC DNA]</scope>
    <source>
        <strain evidence="2 3">HH</strain>
    </source>
</reference>
<keyword evidence="3" id="KW-1185">Reference proteome</keyword>
<name>A0A4Y7RH11_9FIRM</name>
<evidence type="ECO:0000256" key="1">
    <source>
        <dbReference type="SAM" id="Phobius"/>
    </source>
</evidence>
<dbReference type="AlphaFoldDB" id="A0A4Y7RH11"/>
<accession>A0A4Y7RH11</accession>
<dbReference type="Pfam" id="PF09919">
    <property type="entry name" value="DUF2149"/>
    <property type="match status" value="1"/>
</dbReference>
<dbReference type="EMBL" id="QFGA01000001">
    <property type="protein sequence ID" value="TEB08073.1"/>
    <property type="molecule type" value="Genomic_DNA"/>
</dbReference>
<dbReference type="InterPro" id="IPR018676">
    <property type="entry name" value="DUF2149"/>
</dbReference>
<keyword evidence="1" id="KW-0472">Membrane</keyword>
<gene>
    <name evidence="2" type="ORF">Psch_01628</name>
</gene>
<evidence type="ECO:0000313" key="2">
    <source>
        <dbReference type="EMBL" id="TEB08073.1"/>
    </source>
</evidence>
<keyword evidence="1" id="KW-0812">Transmembrane</keyword>
<dbReference type="RefSeq" id="WP_190239817.1">
    <property type="nucleotide sequence ID" value="NZ_QFGA01000001.1"/>
</dbReference>
<comment type="caution">
    <text evidence="2">The sequence shown here is derived from an EMBL/GenBank/DDBJ whole genome shotgun (WGS) entry which is preliminary data.</text>
</comment>
<dbReference type="Proteomes" id="UP000298324">
    <property type="component" value="Unassembled WGS sequence"/>
</dbReference>
<proteinExistence type="predicted"/>
<evidence type="ECO:0008006" key="4">
    <source>
        <dbReference type="Google" id="ProtNLM"/>
    </source>
</evidence>